<comment type="caution">
    <text evidence="3">The sequence shown here is derived from an EMBL/GenBank/DDBJ whole genome shotgun (WGS) entry which is preliminary data.</text>
</comment>
<keyword evidence="4" id="KW-1185">Reference proteome</keyword>
<evidence type="ECO:0000313" key="3">
    <source>
        <dbReference type="EMBL" id="KAJ8386523.1"/>
    </source>
</evidence>
<dbReference type="AlphaFoldDB" id="A0AAD7RLY4"/>
<proteinExistence type="predicted"/>
<dbReference type="Proteomes" id="UP001221898">
    <property type="component" value="Unassembled WGS sequence"/>
</dbReference>
<evidence type="ECO:0000313" key="4">
    <source>
        <dbReference type="Proteomes" id="UP001221898"/>
    </source>
</evidence>
<sequence>MDTHTICIDSFLSNEEDARAIEDVIKTAVKAVMCVLCGINDNRIREYKMMVSQKDNENERLRSQLESAERELISLRRFTRSMGARSRSHGGQADATCSLDSGLSSEENSKQSLCVKPALHDAGEEDTHSPRVWSKEFASPCARVPEQGEHQRWEAALDAPLVQLSEGFHHQAHGERATASPLKSDDDARQPAIVMGNASSTPLPVKEEPGDFDSVCIKWEVCDQSVGEEGGARPMSASAAALTWPRDGAPNNSFGFSIQSGDRTVLSGACKKSGMSNREKLQRYRARIRADPVRYRAYREMDRRRYQMRKKSINDLPEQCQKVKREAWREAARRHRARKKSCPPIGPHTNLALNTAMPLEPSGIFQNWD</sequence>
<protein>
    <submittedName>
        <fullName evidence="3">Uncharacterized protein</fullName>
    </submittedName>
</protein>
<organism evidence="3 4">
    <name type="scientific">Aldrovandia affinis</name>
    <dbReference type="NCBI Taxonomy" id="143900"/>
    <lineage>
        <taxon>Eukaryota</taxon>
        <taxon>Metazoa</taxon>
        <taxon>Chordata</taxon>
        <taxon>Craniata</taxon>
        <taxon>Vertebrata</taxon>
        <taxon>Euteleostomi</taxon>
        <taxon>Actinopterygii</taxon>
        <taxon>Neopterygii</taxon>
        <taxon>Teleostei</taxon>
        <taxon>Notacanthiformes</taxon>
        <taxon>Halosauridae</taxon>
        <taxon>Aldrovandia</taxon>
    </lineage>
</organism>
<gene>
    <name evidence="3" type="ORF">AAFF_G00169930</name>
</gene>
<accession>A0AAD7RLY4</accession>
<dbReference type="EMBL" id="JAINUG010000227">
    <property type="protein sequence ID" value="KAJ8386523.1"/>
    <property type="molecule type" value="Genomic_DNA"/>
</dbReference>
<evidence type="ECO:0000256" key="2">
    <source>
        <dbReference type="SAM" id="MobiDB-lite"/>
    </source>
</evidence>
<feature type="coiled-coil region" evidence="1">
    <location>
        <begin position="44"/>
        <end position="78"/>
    </location>
</feature>
<name>A0AAD7RLY4_9TELE</name>
<evidence type="ECO:0000256" key="1">
    <source>
        <dbReference type="SAM" id="Coils"/>
    </source>
</evidence>
<reference evidence="3" key="1">
    <citation type="journal article" date="2023" name="Science">
        <title>Genome structures resolve the early diversification of teleost fishes.</title>
        <authorList>
            <person name="Parey E."/>
            <person name="Louis A."/>
            <person name="Montfort J."/>
            <person name="Bouchez O."/>
            <person name="Roques C."/>
            <person name="Iampietro C."/>
            <person name="Lluch J."/>
            <person name="Castinel A."/>
            <person name="Donnadieu C."/>
            <person name="Desvignes T."/>
            <person name="Floi Bucao C."/>
            <person name="Jouanno E."/>
            <person name="Wen M."/>
            <person name="Mejri S."/>
            <person name="Dirks R."/>
            <person name="Jansen H."/>
            <person name="Henkel C."/>
            <person name="Chen W.J."/>
            <person name="Zahm M."/>
            <person name="Cabau C."/>
            <person name="Klopp C."/>
            <person name="Thompson A.W."/>
            <person name="Robinson-Rechavi M."/>
            <person name="Braasch I."/>
            <person name="Lecointre G."/>
            <person name="Bobe J."/>
            <person name="Postlethwait J.H."/>
            <person name="Berthelot C."/>
            <person name="Roest Crollius H."/>
            <person name="Guiguen Y."/>
        </authorList>
    </citation>
    <scope>NUCLEOTIDE SEQUENCE</scope>
    <source>
        <strain evidence="3">NC1722</strain>
    </source>
</reference>
<feature type="region of interest" description="Disordered" evidence="2">
    <location>
        <begin position="83"/>
        <end position="104"/>
    </location>
</feature>
<keyword evidence="1" id="KW-0175">Coiled coil</keyword>